<protein>
    <submittedName>
        <fullName evidence="1">Uncharacterized protein</fullName>
    </submittedName>
</protein>
<dbReference type="EMBL" id="HACG01014959">
    <property type="protein sequence ID" value="CEK61824.1"/>
    <property type="molecule type" value="Transcribed_RNA"/>
</dbReference>
<reference evidence="1" key="1">
    <citation type="submission" date="2014-12" db="EMBL/GenBank/DDBJ databases">
        <title>Insight into the proteome of Arion vulgaris.</title>
        <authorList>
            <person name="Aradska J."/>
            <person name="Bulat T."/>
            <person name="Smidak R."/>
            <person name="Sarate P."/>
            <person name="Gangsoo J."/>
            <person name="Sialana F."/>
            <person name="Bilban M."/>
            <person name="Lubec G."/>
        </authorList>
    </citation>
    <scope>NUCLEOTIDE SEQUENCE</scope>
    <source>
        <tissue evidence="1">Skin</tissue>
    </source>
</reference>
<name>A0A0B6YZR4_9EUPU</name>
<organism evidence="1">
    <name type="scientific">Arion vulgaris</name>
    <dbReference type="NCBI Taxonomy" id="1028688"/>
    <lineage>
        <taxon>Eukaryota</taxon>
        <taxon>Metazoa</taxon>
        <taxon>Spiralia</taxon>
        <taxon>Lophotrochozoa</taxon>
        <taxon>Mollusca</taxon>
        <taxon>Gastropoda</taxon>
        <taxon>Heterobranchia</taxon>
        <taxon>Euthyneura</taxon>
        <taxon>Panpulmonata</taxon>
        <taxon>Eupulmonata</taxon>
        <taxon>Stylommatophora</taxon>
        <taxon>Helicina</taxon>
        <taxon>Arionoidea</taxon>
        <taxon>Arionidae</taxon>
        <taxon>Arion</taxon>
    </lineage>
</organism>
<accession>A0A0B6YZR4</accession>
<proteinExistence type="predicted"/>
<sequence length="122" mass="13857">KLQTKDNVYDLCKPTGFTSTPKKLDSYNSMPSKAETYQLSSEMCSHLKDLNESRNDGSNLKSYSSSTPQKLKIKSRCNLQSDLLSCKQHLLFQCADKEEENLPTKTVHCDDYNPSQNQKDIS</sequence>
<dbReference type="AlphaFoldDB" id="A0A0B6YZR4"/>
<feature type="non-terminal residue" evidence="1">
    <location>
        <position position="122"/>
    </location>
</feature>
<evidence type="ECO:0000313" key="1">
    <source>
        <dbReference type="EMBL" id="CEK61824.1"/>
    </source>
</evidence>
<gene>
    <name evidence="1" type="primary">ORF43383</name>
</gene>
<feature type="non-terminal residue" evidence="1">
    <location>
        <position position="1"/>
    </location>
</feature>